<reference evidence="2" key="1">
    <citation type="submission" date="2016-06" db="EMBL/GenBank/DDBJ databases">
        <title>Four novel species of enterococci isolated from chicken manure.</title>
        <authorList>
            <person name="Van Tyne D."/>
        </authorList>
    </citation>
    <scope>NUCLEOTIDE SEQUENCE [LARGE SCALE GENOMIC DNA]</scope>
    <source>
        <strain evidence="2">JM9A</strain>
    </source>
</reference>
<evidence type="ECO:0000313" key="1">
    <source>
        <dbReference type="EMBL" id="MEO1783039.1"/>
    </source>
</evidence>
<protein>
    <submittedName>
        <fullName evidence="1">Uncharacterized protein</fullName>
    </submittedName>
</protein>
<sequence length="170" mass="19780">MLITFNQMARFKPTTTAKRLKAYYHSQESRPAVFLSYLCLVNVVASLCPTVAKLEVQLYREEVRELFFANREVPEISKYLWRFRRFFTVAECCDLLKGNVTERVSASQEGEFDNEWAVFGLNQHSIKDIPAEISHRLKARGQGNLTFSIEYSENLEKSVDSLPQFKVFCY</sequence>
<keyword evidence="2" id="KW-1185">Reference proteome</keyword>
<name>A0ABV0F4P4_9ENTE</name>
<evidence type="ECO:0000313" key="2">
    <source>
        <dbReference type="Proteomes" id="UP001429357"/>
    </source>
</evidence>
<proteinExistence type="predicted"/>
<organism evidence="1 2">
    <name type="scientific">Enterococcus diestrammenae</name>
    <dbReference type="NCBI Taxonomy" id="1155073"/>
    <lineage>
        <taxon>Bacteria</taxon>
        <taxon>Bacillati</taxon>
        <taxon>Bacillota</taxon>
        <taxon>Bacilli</taxon>
        <taxon>Lactobacillales</taxon>
        <taxon>Enterococcaceae</taxon>
        <taxon>Enterococcus</taxon>
    </lineage>
</organism>
<dbReference type="EMBL" id="MAEI02000001">
    <property type="protein sequence ID" value="MEO1783039.1"/>
    <property type="molecule type" value="Genomic_DNA"/>
</dbReference>
<reference evidence="1 2" key="2">
    <citation type="submission" date="2024-02" db="EMBL/GenBank/DDBJ databases">
        <title>The Genome Sequence of Enterococcus diestrammenae JM9A.</title>
        <authorList>
            <person name="Earl A."/>
            <person name="Manson A."/>
            <person name="Gilmore M."/>
            <person name="Sanders J."/>
            <person name="Shea T."/>
            <person name="Howe W."/>
            <person name="Livny J."/>
            <person name="Cuomo C."/>
            <person name="Neafsey D."/>
            <person name="Birren B."/>
        </authorList>
    </citation>
    <scope>NUCLEOTIDE SEQUENCE [LARGE SCALE GENOMIC DNA]</scope>
    <source>
        <strain evidence="1 2">JM9A</strain>
    </source>
</reference>
<gene>
    <name evidence="1" type="ORF">BAU18_002658</name>
</gene>
<dbReference type="RefSeq" id="WP_161870379.1">
    <property type="nucleotide sequence ID" value="NZ_MAEI02000001.1"/>
</dbReference>
<comment type="caution">
    <text evidence="1">The sequence shown here is derived from an EMBL/GenBank/DDBJ whole genome shotgun (WGS) entry which is preliminary data.</text>
</comment>
<accession>A0ABV0F4P4</accession>
<dbReference type="Proteomes" id="UP001429357">
    <property type="component" value="Unassembled WGS sequence"/>
</dbReference>